<feature type="domain" description="Glycosyltransferase subfamily 4-like N-terminal" evidence="3">
    <location>
        <begin position="70"/>
        <end position="167"/>
    </location>
</feature>
<dbReference type="Proteomes" id="UP000277811">
    <property type="component" value="Unassembled WGS sequence"/>
</dbReference>
<sequence>MKILVWCSAVSIGGGGRLLANLLPAMAELEEVARIHLVIHSMSQLKERMALSPQSKLTISYSDNQEVVPLQHLAEAFDLVYCFWPHGMVYEPAGKPMICTFHDTTVFDFVPPFLSGAILKHAWAQAKDWLENCSAVVVPSRYIKSRLIANFGKKHENAAVISHAISPATVFTAETLSPGVAKKLPPEYILYPSNTAPHKNHYNLLLAYAKFARRKQYPLVLCGYQTEDLTLEPPDWPDKIYLPVLVSLIKRSGLQLGADLVPLGYVSDNDVNLLIRNAKALIMPSLAEGGGSYPVEEALSMGTPVLCSDIPVMREHLAARSAKIVWFDPESPVLIAAALEEMLLNYHTYKNSVMLGSNDARPCWRDIAEQYVQVFRSILLPNRQ</sequence>
<evidence type="ECO:0000313" key="5">
    <source>
        <dbReference type="Proteomes" id="UP000277811"/>
    </source>
</evidence>
<accession>A0A498REM1</accession>
<evidence type="ECO:0000259" key="2">
    <source>
        <dbReference type="Pfam" id="PF00534"/>
    </source>
</evidence>
<dbReference type="PANTHER" id="PTHR46401:SF2">
    <property type="entry name" value="GLYCOSYLTRANSFERASE WBBK-RELATED"/>
    <property type="match status" value="1"/>
</dbReference>
<dbReference type="EMBL" id="UPPP01000093">
    <property type="protein sequence ID" value="VBB08533.1"/>
    <property type="molecule type" value="Genomic_DNA"/>
</dbReference>
<reference evidence="4 5" key="1">
    <citation type="submission" date="2018-06" db="EMBL/GenBank/DDBJ databases">
        <authorList>
            <person name="Strepis N."/>
        </authorList>
    </citation>
    <scope>NUCLEOTIDE SEQUENCE [LARGE SCALE GENOMIC DNA]</scope>
    <source>
        <strain evidence="4">LUCI</strain>
    </source>
</reference>
<dbReference type="AlphaFoldDB" id="A0A498REM1"/>
<dbReference type="CDD" id="cd03809">
    <property type="entry name" value="GT4_MtfB-like"/>
    <property type="match status" value="1"/>
</dbReference>
<dbReference type="GO" id="GO:0016757">
    <property type="term" value="F:glycosyltransferase activity"/>
    <property type="evidence" value="ECO:0007669"/>
    <property type="project" value="InterPro"/>
</dbReference>
<dbReference type="InterPro" id="IPR001296">
    <property type="entry name" value="Glyco_trans_1"/>
</dbReference>
<feature type="domain" description="Glycosyl transferase family 1" evidence="2">
    <location>
        <begin position="180"/>
        <end position="350"/>
    </location>
</feature>
<dbReference type="InterPro" id="IPR028098">
    <property type="entry name" value="Glyco_trans_4-like_N"/>
</dbReference>
<proteinExistence type="predicted"/>
<dbReference type="Pfam" id="PF00534">
    <property type="entry name" value="Glycos_transf_1"/>
    <property type="match status" value="1"/>
</dbReference>
<organism evidence="4 5">
    <name type="scientific">Lucifera butyrica</name>
    <dbReference type="NCBI Taxonomy" id="1351585"/>
    <lineage>
        <taxon>Bacteria</taxon>
        <taxon>Bacillati</taxon>
        <taxon>Bacillota</taxon>
        <taxon>Negativicutes</taxon>
        <taxon>Veillonellales</taxon>
        <taxon>Veillonellaceae</taxon>
        <taxon>Lucifera</taxon>
    </lineage>
</organism>
<evidence type="ECO:0000256" key="1">
    <source>
        <dbReference type="ARBA" id="ARBA00022679"/>
    </source>
</evidence>
<keyword evidence="1 4" id="KW-0808">Transferase</keyword>
<name>A0A498REM1_9FIRM</name>
<dbReference type="Pfam" id="PF13439">
    <property type="entry name" value="Glyco_transf_4"/>
    <property type="match status" value="1"/>
</dbReference>
<gene>
    <name evidence="4" type="ORF">LUCI_3811</name>
</gene>
<dbReference type="PANTHER" id="PTHR46401">
    <property type="entry name" value="GLYCOSYLTRANSFERASE WBBK-RELATED"/>
    <property type="match status" value="1"/>
</dbReference>
<dbReference type="SUPFAM" id="SSF53756">
    <property type="entry name" value="UDP-Glycosyltransferase/glycogen phosphorylase"/>
    <property type="match status" value="1"/>
</dbReference>
<dbReference type="OrthoDB" id="9804196at2"/>
<evidence type="ECO:0000313" key="4">
    <source>
        <dbReference type="EMBL" id="VBB08533.1"/>
    </source>
</evidence>
<dbReference type="Gene3D" id="3.40.50.2000">
    <property type="entry name" value="Glycogen Phosphorylase B"/>
    <property type="match status" value="2"/>
</dbReference>
<keyword evidence="5" id="KW-1185">Reference proteome</keyword>
<evidence type="ECO:0000259" key="3">
    <source>
        <dbReference type="Pfam" id="PF13439"/>
    </source>
</evidence>
<protein>
    <submittedName>
        <fullName evidence="4">Glycosyl transferases group 1</fullName>
    </submittedName>
</protein>
<dbReference type="RefSeq" id="WP_122629408.1">
    <property type="nucleotide sequence ID" value="NZ_UPPP01000093.1"/>
</dbReference>